<organism evidence="1 2">
    <name type="scientific">Leptospira weilii str. Ecochallenge</name>
    <dbReference type="NCBI Taxonomy" id="1049986"/>
    <lineage>
        <taxon>Bacteria</taxon>
        <taxon>Pseudomonadati</taxon>
        <taxon>Spirochaetota</taxon>
        <taxon>Spirochaetia</taxon>
        <taxon>Leptospirales</taxon>
        <taxon>Leptospiraceae</taxon>
        <taxon>Leptospira</taxon>
    </lineage>
</organism>
<proteinExistence type="predicted"/>
<dbReference type="AlphaFoldDB" id="N1U733"/>
<name>N1U733_9LEPT</name>
<evidence type="ECO:0000313" key="1">
    <source>
        <dbReference type="EMBL" id="EMY14882.1"/>
    </source>
</evidence>
<dbReference type="Proteomes" id="UP000012249">
    <property type="component" value="Unassembled WGS sequence"/>
</dbReference>
<comment type="caution">
    <text evidence="1">The sequence shown here is derived from an EMBL/GenBank/DDBJ whole genome shotgun (WGS) entry which is preliminary data.</text>
</comment>
<protein>
    <submittedName>
        <fullName evidence="1">Uncharacterized protein</fullName>
    </submittedName>
</protein>
<evidence type="ECO:0000313" key="2">
    <source>
        <dbReference type="Proteomes" id="UP000012249"/>
    </source>
</evidence>
<accession>N1U733</accession>
<sequence length="57" mass="6962">MEFPIYLLVEINFWDRDFDLKNESLDFGFHPFLNEICKVTIGLKLRKNKIFRNIIKE</sequence>
<gene>
    <name evidence="1" type="ORF">LEP1GSC043_4150</name>
</gene>
<reference evidence="1 2" key="1">
    <citation type="submission" date="2013-02" db="EMBL/GenBank/DDBJ databases">
        <authorList>
            <person name="Harkins D.M."/>
            <person name="Durkin A.S."/>
            <person name="Brinkac L.M."/>
            <person name="Haft D.H."/>
            <person name="Selengut J.D."/>
            <person name="Sanka R."/>
            <person name="DePew J."/>
            <person name="Purushe J."/>
            <person name="Haake D.A."/>
            <person name="Matsunaga J."/>
            <person name="Vinetz J.M."/>
            <person name="Sutton G.G."/>
            <person name="Nierman W.C."/>
            <person name="Fouts D.E."/>
        </authorList>
    </citation>
    <scope>NUCLEOTIDE SEQUENCE [LARGE SCALE GENOMIC DNA]</scope>
    <source>
        <strain evidence="1 2">Ecochallenge</strain>
    </source>
</reference>
<dbReference type="EMBL" id="AHMI02000134">
    <property type="protein sequence ID" value="EMY14882.1"/>
    <property type="molecule type" value="Genomic_DNA"/>
</dbReference>